<protein>
    <submittedName>
        <fullName evidence="1">Uncharacterized protein</fullName>
    </submittedName>
</protein>
<accession>A0A0F9K7U4</accession>
<reference evidence="1" key="1">
    <citation type="journal article" date="2015" name="Nature">
        <title>Complex archaea that bridge the gap between prokaryotes and eukaryotes.</title>
        <authorList>
            <person name="Spang A."/>
            <person name="Saw J.H."/>
            <person name="Jorgensen S.L."/>
            <person name="Zaremba-Niedzwiedzka K."/>
            <person name="Martijn J."/>
            <person name="Lind A.E."/>
            <person name="van Eijk R."/>
            <person name="Schleper C."/>
            <person name="Guy L."/>
            <person name="Ettema T.J."/>
        </authorList>
    </citation>
    <scope>NUCLEOTIDE SEQUENCE</scope>
</reference>
<proteinExistence type="predicted"/>
<comment type="caution">
    <text evidence="1">The sequence shown here is derived from an EMBL/GenBank/DDBJ whole genome shotgun (WGS) entry which is preliminary data.</text>
</comment>
<dbReference type="EMBL" id="LAZR01009757">
    <property type="protein sequence ID" value="KKM70751.1"/>
    <property type="molecule type" value="Genomic_DNA"/>
</dbReference>
<evidence type="ECO:0000313" key="1">
    <source>
        <dbReference type="EMBL" id="KKM70751.1"/>
    </source>
</evidence>
<dbReference type="AlphaFoldDB" id="A0A0F9K7U4"/>
<gene>
    <name evidence="1" type="ORF">LCGC14_1437550</name>
</gene>
<name>A0A0F9K7U4_9ZZZZ</name>
<organism evidence="1">
    <name type="scientific">marine sediment metagenome</name>
    <dbReference type="NCBI Taxonomy" id="412755"/>
    <lineage>
        <taxon>unclassified sequences</taxon>
        <taxon>metagenomes</taxon>
        <taxon>ecological metagenomes</taxon>
    </lineage>
</organism>
<sequence length="553" mass="56960">RIRFQADDGSDYNTNAAEISAEVDGTPGVNDVPGRLLFSTTPDGSSSVIERMRITNTGNVGIGDDSPDFLLDIEGDIGIDGTISILEQVDANADLAGRGQVWVDNLAPNILMFTDDVGTDFTVVMQAYVTIEDEDGALAQESILNFAGAGVICADDGAQTTCTIAGGAGGEDLQGTYDLETAPALIVVTDALGGIQLNGDAETTEATLTILDDVDGQVGVLLDNDDEVGAEASPILRFVNSTAGAGDTQFDLVVTGSDEFEIRGDDGAADVTIASAGAVTLASTLTVTSSILTPAADLVLNPGGTSRINLVGELEETTTAGLEIGASADVRIYIDANNNSNNSFFIHDNSDFSSVSGVVLTYNPQGNTWTWASATDVSGVGDLTATGVVTIDGASASLEIPNTAGGRTVDAAGEVTVDTTSETVNFHDGTEERVLTPRFSKSLLLENPIATDDLTLWRVEETSTSSGITLLEICYLSKGGTNWIGQIQEQSSNGGSGANVHASDITAAAGASNCTTSFSNASIDSTDWVGIKTTSVSGGPTSLHVTVYYDIDP</sequence>
<feature type="non-terminal residue" evidence="1">
    <location>
        <position position="1"/>
    </location>
</feature>